<dbReference type="AlphaFoldDB" id="F5R9H5"/>
<dbReference type="STRING" id="1000565.METUNv1_00883"/>
<protein>
    <recommendedName>
        <fullName evidence="3">Exopolysaccharide biosynthesis operon protein EpsL</fullName>
    </recommendedName>
</protein>
<sequence>MFAGAARADEDDAFSLVTGASWQYQDNVLYLPDGQRPSFFGPSAPRADSSYTASLGLNFDKRIGRQQLSANYTHVIARYDSLSLLDNDGHNAFASWKWQLGNDLSGQLRYTNRRYMQGFGDFRTITPAKNLVDVDTLRLDAAYLLDTYWTLFGSASQDSYRNNLLIRRGSDVDVERAEAGVRYTTRGGTAFELLGRASEGDYPNRLPGLNQTNSYSQKDIEARVRWQPVGHSRLSAAIGQSDRKHANVPERDYQDVYGRLGWEWQPTGQLMVNFQAERQISSLDDLVASYFRTTTYTVAPTWQPTGKLRVDGRMQWISRDATGNTFFTQLPPALQVLLGINNAVARQEDLTTYSLGATWFIQRNLSANAEVRHDERESNVQFYQYKVRSVSMSLQYLF</sequence>
<dbReference type="EMBL" id="AFHG01000030">
    <property type="protein sequence ID" value="EGK73045.1"/>
    <property type="molecule type" value="Genomic_DNA"/>
</dbReference>
<dbReference type="NCBIfam" id="TIGR03014">
    <property type="entry name" value="EpsL"/>
    <property type="match status" value="1"/>
</dbReference>
<keyword evidence="2" id="KW-1185">Reference proteome</keyword>
<dbReference type="Proteomes" id="UP000005019">
    <property type="component" value="Unassembled WGS sequence"/>
</dbReference>
<dbReference type="SUPFAM" id="SSF56935">
    <property type="entry name" value="Porins"/>
    <property type="match status" value="2"/>
</dbReference>
<comment type="caution">
    <text evidence="1">The sequence shown here is derived from an EMBL/GenBank/DDBJ whole genome shotgun (WGS) entry which is preliminary data.</text>
</comment>
<dbReference type="eggNOG" id="COG5338">
    <property type="taxonomic scope" value="Bacteria"/>
</dbReference>
<evidence type="ECO:0000313" key="2">
    <source>
        <dbReference type="Proteomes" id="UP000005019"/>
    </source>
</evidence>
<accession>F5R9H5</accession>
<organism evidence="1 2">
    <name type="scientific">Methyloversatilis universalis (strain ATCC BAA-1314 / DSM 25237 / JCM 13912 / CCUG 52030 / FAM5)</name>
    <dbReference type="NCBI Taxonomy" id="1000565"/>
    <lineage>
        <taxon>Bacteria</taxon>
        <taxon>Pseudomonadati</taxon>
        <taxon>Pseudomonadota</taxon>
        <taxon>Betaproteobacteria</taxon>
        <taxon>Nitrosomonadales</taxon>
        <taxon>Sterolibacteriaceae</taxon>
        <taxon>Methyloversatilis</taxon>
    </lineage>
</organism>
<evidence type="ECO:0008006" key="3">
    <source>
        <dbReference type="Google" id="ProtNLM"/>
    </source>
</evidence>
<name>F5R9H5_METUF</name>
<proteinExistence type="predicted"/>
<gene>
    <name evidence="1" type="ORF">METUNv1_00883</name>
</gene>
<reference evidence="1 2" key="1">
    <citation type="journal article" date="2011" name="J. Bacteriol.">
        <title>Genome sequence of Methyloversatilis universalis FAM5T, a methylotrophic representative of the order Rhodocyclales.</title>
        <authorList>
            <person name="Kittichotirat W."/>
            <person name="Good N.M."/>
            <person name="Hall R."/>
            <person name="Bringel F."/>
            <person name="Lajus A."/>
            <person name="Medigue C."/>
            <person name="Smalley N.E."/>
            <person name="Beck D."/>
            <person name="Bumgarner R."/>
            <person name="Vuilleumier S."/>
            <person name="Kalyuzhnaya M.G."/>
        </authorList>
    </citation>
    <scope>NUCLEOTIDE SEQUENCE [LARGE SCALE GENOMIC DNA]</scope>
    <source>
        <strain evidence="2">ATCC BAA-1314 / JCM 13912 / FAM5</strain>
    </source>
</reference>
<dbReference type="InterPro" id="IPR017465">
    <property type="entry name" value="EpsL_proteobac"/>
</dbReference>
<evidence type="ECO:0000313" key="1">
    <source>
        <dbReference type="EMBL" id="EGK73045.1"/>
    </source>
</evidence>